<proteinExistence type="predicted"/>
<evidence type="ECO:0000256" key="7">
    <source>
        <dbReference type="ARBA" id="ARBA00049535"/>
    </source>
</evidence>
<dbReference type="InterPro" id="IPR029099">
    <property type="entry name" value="Pribosyltran_N"/>
</dbReference>
<dbReference type="EMBL" id="SPKJ01000034">
    <property type="protein sequence ID" value="MYZ48323.1"/>
    <property type="molecule type" value="Genomic_DNA"/>
</dbReference>
<evidence type="ECO:0000313" key="9">
    <source>
        <dbReference type="EMBL" id="MYZ48323.1"/>
    </source>
</evidence>
<dbReference type="CDD" id="cd06223">
    <property type="entry name" value="PRTases_typeI"/>
    <property type="match status" value="1"/>
</dbReference>
<dbReference type="GO" id="GO:0005524">
    <property type="term" value="F:ATP binding"/>
    <property type="evidence" value="ECO:0007669"/>
    <property type="project" value="UniProtKB-KW"/>
</dbReference>
<gene>
    <name evidence="9" type="ORF">E4O86_11445</name>
</gene>
<dbReference type="PANTHER" id="PTHR10210:SF32">
    <property type="entry name" value="RIBOSE-PHOSPHATE PYROPHOSPHOKINASE 2"/>
    <property type="match status" value="1"/>
</dbReference>
<evidence type="ECO:0000256" key="1">
    <source>
        <dbReference type="ARBA" id="ARBA00013247"/>
    </source>
</evidence>
<keyword evidence="2" id="KW-0808">Transferase</keyword>
<evidence type="ECO:0000256" key="5">
    <source>
        <dbReference type="ARBA" id="ARBA00022777"/>
    </source>
</evidence>
<keyword evidence="10" id="KW-1185">Reference proteome</keyword>
<evidence type="ECO:0000259" key="8">
    <source>
        <dbReference type="Pfam" id="PF13793"/>
    </source>
</evidence>
<dbReference type="Gene3D" id="3.40.50.2020">
    <property type="match status" value="2"/>
</dbReference>
<evidence type="ECO:0000313" key="10">
    <source>
        <dbReference type="Proteomes" id="UP000773614"/>
    </source>
</evidence>
<feature type="domain" description="Ribose-phosphate pyrophosphokinase N-terminal" evidence="8">
    <location>
        <begin position="3"/>
        <end position="120"/>
    </location>
</feature>
<dbReference type="Pfam" id="PF14572">
    <property type="entry name" value="Pribosyl_synth"/>
    <property type="match status" value="1"/>
</dbReference>
<dbReference type="GO" id="GO:0016301">
    <property type="term" value="F:kinase activity"/>
    <property type="evidence" value="ECO:0007669"/>
    <property type="project" value="UniProtKB-KW"/>
</dbReference>
<reference evidence="9" key="1">
    <citation type="submission" date="2019-03" db="EMBL/GenBank/DDBJ databases">
        <title>Afifella sp. nov., isolated from activated sludge.</title>
        <authorList>
            <person name="Li Q."/>
            <person name="Liu Y."/>
        </authorList>
    </citation>
    <scope>NUCLEOTIDE SEQUENCE</scope>
    <source>
        <strain evidence="9">L72</strain>
    </source>
</reference>
<dbReference type="GO" id="GO:0005737">
    <property type="term" value="C:cytoplasm"/>
    <property type="evidence" value="ECO:0007669"/>
    <property type="project" value="TreeGrafter"/>
</dbReference>
<keyword evidence="4" id="KW-0547">Nucleotide-binding</keyword>
<dbReference type="GO" id="GO:0006164">
    <property type="term" value="P:purine nucleotide biosynthetic process"/>
    <property type="evidence" value="ECO:0007669"/>
    <property type="project" value="TreeGrafter"/>
</dbReference>
<evidence type="ECO:0000256" key="2">
    <source>
        <dbReference type="ARBA" id="ARBA00022679"/>
    </source>
</evidence>
<keyword evidence="3" id="KW-0545">Nucleotide biosynthesis</keyword>
<dbReference type="GO" id="GO:0006015">
    <property type="term" value="P:5-phosphoribose 1-diphosphate biosynthetic process"/>
    <property type="evidence" value="ECO:0007669"/>
    <property type="project" value="TreeGrafter"/>
</dbReference>
<dbReference type="GO" id="GO:0002189">
    <property type="term" value="C:ribose phosphate diphosphokinase complex"/>
    <property type="evidence" value="ECO:0007669"/>
    <property type="project" value="TreeGrafter"/>
</dbReference>
<dbReference type="InterPro" id="IPR029057">
    <property type="entry name" value="PRTase-like"/>
</dbReference>
<evidence type="ECO:0000256" key="3">
    <source>
        <dbReference type="ARBA" id="ARBA00022727"/>
    </source>
</evidence>
<dbReference type="EC" id="2.7.6.1" evidence="1"/>
<name>A0A964T4H4_9HYPH</name>
<sequence length="327" mass="34270">MLRLFALEASRHFGEGVAASLGIPLSEHEERDFEDGEHKARPLETVRGDDCYVVQSLAGGSGGSANDRLCRLLFFLATLREHGATRVTAIVPYLAYGRKDRQTKPGDPVTTRYVAQLFEAVRTDRVIALEAHNLAAFQNAFRCETVHLDGRPLFAAPLLAAIADRPVVVASPDPGGVKRAQLFQERLAELAGRAVGGAFMEKRRSGGRVSGTLLVGDVAGAVVIVVDDMISTGGTILRAAEAALAAGAEQVVGVAAHGLFSPGAETTIAAPALSRILVSDSIAPLRLSEPIAAEKVAVVSAAPLFAEAIRRCHEGGSISALLGDSPP</sequence>
<dbReference type="GO" id="GO:0004749">
    <property type="term" value="F:ribose phosphate diphosphokinase activity"/>
    <property type="evidence" value="ECO:0007669"/>
    <property type="project" value="UniProtKB-EC"/>
</dbReference>
<keyword evidence="6" id="KW-0067">ATP-binding</keyword>
<dbReference type="GO" id="GO:0000287">
    <property type="term" value="F:magnesium ion binding"/>
    <property type="evidence" value="ECO:0007669"/>
    <property type="project" value="InterPro"/>
</dbReference>
<dbReference type="SUPFAM" id="SSF53271">
    <property type="entry name" value="PRTase-like"/>
    <property type="match status" value="2"/>
</dbReference>
<keyword evidence="5" id="KW-0418">Kinase</keyword>
<evidence type="ECO:0000256" key="6">
    <source>
        <dbReference type="ARBA" id="ARBA00022840"/>
    </source>
</evidence>
<dbReference type="Proteomes" id="UP000773614">
    <property type="component" value="Unassembled WGS sequence"/>
</dbReference>
<dbReference type="PANTHER" id="PTHR10210">
    <property type="entry name" value="RIBOSE-PHOSPHATE DIPHOSPHOKINASE FAMILY MEMBER"/>
    <property type="match status" value="1"/>
</dbReference>
<comment type="caution">
    <text evidence="9">The sequence shown here is derived from an EMBL/GenBank/DDBJ whole genome shotgun (WGS) entry which is preliminary data.</text>
</comment>
<dbReference type="Pfam" id="PF13793">
    <property type="entry name" value="Pribosyltran_N"/>
    <property type="match status" value="1"/>
</dbReference>
<dbReference type="NCBIfam" id="TIGR01251">
    <property type="entry name" value="ribP_PPkin"/>
    <property type="match status" value="1"/>
</dbReference>
<dbReference type="OrthoDB" id="324294at2"/>
<comment type="catalytic activity">
    <reaction evidence="7">
        <text>D-ribose 5-phosphate + ATP = 5-phospho-alpha-D-ribose 1-diphosphate + AMP + H(+)</text>
        <dbReference type="Rhea" id="RHEA:15609"/>
        <dbReference type="ChEBI" id="CHEBI:15378"/>
        <dbReference type="ChEBI" id="CHEBI:30616"/>
        <dbReference type="ChEBI" id="CHEBI:58017"/>
        <dbReference type="ChEBI" id="CHEBI:78346"/>
        <dbReference type="ChEBI" id="CHEBI:456215"/>
        <dbReference type="EC" id="2.7.6.1"/>
    </reaction>
</comment>
<accession>A0A964T4H4</accession>
<dbReference type="RefSeq" id="WP_161140674.1">
    <property type="nucleotide sequence ID" value="NZ_SPKJ01000034.1"/>
</dbReference>
<organism evidence="9 10">
    <name type="scientific">Propylenella binzhouense</name>
    <dbReference type="NCBI Taxonomy" id="2555902"/>
    <lineage>
        <taxon>Bacteria</taxon>
        <taxon>Pseudomonadati</taxon>
        <taxon>Pseudomonadota</taxon>
        <taxon>Alphaproteobacteria</taxon>
        <taxon>Hyphomicrobiales</taxon>
        <taxon>Propylenellaceae</taxon>
        <taxon>Propylenella</taxon>
    </lineage>
</organism>
<dbReference type="InterPro" id="IPR000836">
    <property type="entry name" value="PRTase_dom"/>
</dbReference>
<evidence type="ECO:0000256" key="4">
    <source>
        <dbReference type="ARBA" id="ARBA00022741"/>
    </source>
</evidence>
<dbReference type="InterPro" id="IPR005946">
    <property type="entry name" value="Rib-P_diPkinase"/>
</dbReference>
<dbReference type="SMART" id="SM01400">
    <property type="entry name" value="Pribosyltran_N"/>
    <property type="match status" value="1"/>
</dbReference>
<protein>
    <recommendedName>
        <fullName evidence="1">ribose-phosphate diphosphokinase</fullName>
        <ecNumber evidence="1">2.7.6.1</ecNumber>
    </recommendedName>
</protein>
<dbReference type="AlphaFoldDB" id="A0A964T4H4"/>